<evidence type="ECO:0000313" key="1">
    <source>
        <dbReference type="EMBL" id="GBP15338.1"/>
    </source>
</evidence>
<sequence length="109" mass="12601">MESVISVPPRKPALWISFTVALEYGFLRCVDKIMDSVSIFQTSLLQHELHKYQPEYICDGPISLQFIDGTSACTYELHILQSRGIVVHFAYFTYERFVRGSPTHLFLRV</sequence>
<dbReference type="Proteomes" id="UP000299102">
    <property type="component" value="Unassembled WGS sequence"/>
</dbReference>
<protein>
    <submittedName>
        <fullName evidence="1">Uncharacterized protein</fullName>
    </submittedName>
</protein>
<gene>
    <name evidence="1" type="ORF">EVAR_80517_1</name>
</gene>
<name>A0A4C1TNM6_EUMVA</name>
<accession>A0A4C1TNM6</accession>
<dbReference type="EMBL" id="BGZK01000071">
    <property type="protein sequence ID" value="GBP15338.1"/>
    <property type="molecule type" value="Genomic_DNA"/>
</dbReference>
<proteinExistence type="predicted"/>
<keyword evidence="2" id="KW-1185">Reference proteome</keyword>
<organism evidence="1 2">
    <name type="scientific">Eumeta variegata</name>
    <name type="common">Bagworm moth</name>
    <name type="synonym">Eumeta japonica</name>
    <dbReference type="NCBI Taxonomy" id="151549"/>
    <lineage>
        <taxon>Eukaryota</taxon>
        <taxon>Metazoa</taxon>
        <taxon>Ecdysozoa</taxon>
        <taxon>Arthropoda</taxon>
        <taxon>Hexapoda</taxon>
        <taxon>Insecta</taxon>
        <taxon>Pterygota</taxon>
        <taxon>Neoptera</taxon>
        <taxon>Endopterygota</taxon>
        <taxon>Lepidoptera</taxon>
        <taxon>Glossata</taxon>
        <taxon>Ditrysia</taxon>
        <taxon>Tineoidea</taxon>
        <taxon>Psychidae</taxon>
        <taxon>Oiketicinae</taxon>
        <taxon>Eumeta</taxon>
    </lineage>
</organism>
<reference evidence="1 2" key="1">
    <citation type="journal article" date="2019" name="Commun. Biol.">
        <title>The bagworm genome reveals a unique fibroin gene that provides high tensile strength.</title>
        <authorList>
            <person name="Kono N."/>
            <person name="Nakamura H."/>
            <person name="Ohtoshi R."/>
            <person name="Tomita M."/>
            <person name="Numata K."/>
            <person name="Arakawa K."/>
        </authorList>
    </citation>
    <scope>NUCLEOTIDE SEQUENCE [LARGE SCALE GENOMIC DNA]</scope>
</reference>
<dbReference type="AlphaFoldDB" id="A0A4C1TNM6"/>
<comment type="caution">
    <text evidence="1">The sequence shown here is derived from an EMBL/GenBank/DDBJ whole genome shotgun (WGS) entry which is preliminary data.</text>
</comment>
<evidence type="ECO:0000313" key="2">
    <source>
        <dbReference type="Proteomes" id="UP000299102"/>
    </source>
</evidence>